<name>A0A9W4GC74_BLUGR</name>
<evidence type="ECO:0000313" key="3">
    <source>
        <dbReference type="EMBL" id="CAD6500212.1"/>
    </source>
</evidence>
<feature type="compositionally biased region" description="Polar residues" evidence="2">
    <location>
        <begin position="683"/>
        <end position="695"/>
    </location>
</feature>
<organism evidence="3 4">
    <name type="scientific">Blumeria graminis f. sp. triticale</name>
    <dbReference type="NCBI Taxonomy" id="1689686"/>
    <lineage>
        <taxon>Eukaryota</taxon>
        <taxon>Fungi</taxon>
        <taxon>Dikarya</taxon>
        <taxon>Ascomycota</taxon>
        <taxon>Pezizomycotina</taxon>
        <taxon>Leotiomycetes</taxon>
        <taxon>Erysiphales</taxon>
        <taxon>Erysiphaceae</taxon>
        <taxon>Blumeria</taxon>
    </lineage>
</organism>
<reference evidence="3" key="1">
    <citation type="submission" date="2020-10" db="EMBL/GenBank/DDBJ databases">
        <authorList>
            <person name="Muller C M."/>
        </authorList>
    </citation>
    <scope>NUCLEOTIDE SEQUENCE</scope>
    <source>
        <strain evidence="3">THUN-12</strain>
    </source>
</reference>
<protein>
    <submittedName>
        <fullName evidence="3">BgTH12-07395</fullName>
    </submittedName>
</protein>
<sequence>MAASHNILESSLKAQENVQRIDLGKKDVKPRESSLSEVENFDQMSHYLRSPTPQSSSSMEQTLPIATATPLNYREFDVPLPLVSHVRNVYTEKIEGSRNLLELISKDKTVSPEALTEIDHLIDYLRKLCDHLKPSLDDLSSNTLDLAVYQAKYAENVSTKFIFLSEFLSHIKSQDRHIIVLISEIELMEVIEVFLRAHNFSYSRADRPALVSDCSGDCRIKVTILLSSERSYQIKTADIIIAFDSSYSRIAHLAKLKSGADTSNLSVSVIHLVITHSIQHLERELQTLTKDTAGKIQLFKLIHTAADKVGIIPKNYQEPPGAAKAVAQFYIQGEVQGSWPLGSLPDLDENIKHFQKDQTSILYGSSEELQHMKSELHSINPASLKRYSKDENSRFSDFSKRQKTEYSNDRSPKNQFTNDKSQKTTHKPSLEEDESKCPEIKSDSSIQNIVGGLENQISLKKKLNSIKIQLRDLEEVEVELRQINKDLESRYLDLEESIRLIQPKYQEAIAERGLYENEKNLALIREANLRRTLLDRESTLVQVKKEKEETDKELKNVREALLGSCIPELHELEKMRIEISRLKAENDLLNKQKRINQTDFDYMQSNYQEASTSAAAAQTELRVLQGDLEALKIKAGDNAVKIHQIQHDNTIREFQFIIRGLRSEKAVLQRQVERITDQYNIAVSGRPNTRSTSIPRSPRPGGDVASPRPVGRIINSHSNTSAIVGGISRGSSPVPVEFGAGYRNVVASHGERSRGNTPQRTDNIYFKRAGNKLR</sequence>
<dbReference type="GO" id="GO:0070823">
    <property type="term" value="C:HDA1 complex"/>
    <property type="evidence" value="ECO:0007669"/>
    <property type="project" value="InterPro"/>
</dbReference>
<evidence type="ECO:0000256" key="1">
    <source>
        <dbReference type="SAM" id="Coils"/>
    </source>
</evidence>
<proteinExistence type="predicted"/>
<feature type="coiled-coil region" evidence="1">
    <location>
        <begin position="456"/>
        <end position="497"/>
    </location>
</feature>
<evidence type="ECO:0000313" key="4">
    <source>
        <dbReference type="Proteomes" id="UP000683417"/>
    </source>
</evidence>
<comment type="caution">
    <text evidence="3">The sequence shown here is derived from an EMBL/GenBank/DDBJ whole genome shotgun (WGS) entry which is preliminary data.</text>
</comment>
<accession>A0A9W4GC74</accession>
<dbReference type="InterPro" id="IPR021006">
    <property type="entry name" value="Hda2/3"/>
</dbReference>
<evidence type="ECO:0000256" key="2">
    <source>
        <dbReference type="SAM" id="MobiDB-lite"/>
    </source>
</evidence>
<feature type="region of interest" description="Disordered" evidence="2">
    <location>
        <begin position="683"/>
        <end position="712"/>
    </location>
</feature>
<dbReference type="Pfam" id="PF11496">
    <property type="entry name" value="HDA2-3"/>
    <property type="match status" value="1"/>
</dbReference>
<gene>
    <name evidence="3" type="ORF">BGTH12_LOCUS1570</name>
</gene>
<feature type="compositionally biased region" description="Basic and acidic residues" evidence="2">
    <location>
        <begin position="390"/>
        <end position="412"/>
    </location>
</feature>
<dbReference type="Proteomes" id="UP000683417">
    <property type="component" value="Unassembled WGS sequence"/>
</dbReference>
<feature type="region of interest" description="Disordered" evidence="2">
    <location>
        <begin position="390"/>
        <end position="440"/>
    </location>
</feature>
<feature type="region of interest" description="Disordered" evidence="2">
    <location>
        <begin position="749"/>
        <end position="774"/>
    </location>
</feature>
<keyword evidence="1" id="KW-0175">Coiled coil</keyword>
<dbReference type="AlphaFoldDB" id="A0A9W4GC74"/>
<feature type="coiled-coil region" evidence="1">
    <location>
        <begin position="540"/>
        <end position="634"/>
    </location>
</feature>
<dbReference type="EMBL" id="CAJHIT010000003">
    <property type="protein sequence ID" value="CAD6500212.1"/>
    <property type="molecule type" value="Genomic_DNA"/>
</dbReference>